<feature type="domain" description="2EXR" evidence="2">
    <location>
        <begin position="12"/>
        <end position="218"/>
    </location>
</feature>
<dbReference type="Proteomes" id="UP000012174">
    <property type="component" value="Unassembled WGS sequence"/>
</dbReference>
<dbReference type="PANTHER" id="PTHR35910:SF6">
    <property type="entry name" value="2EXR DOMAIN-CONTAINING PROTEIN"/>
    <property type="match status" value="1"/>
</dbReference>
<dbReference type="PANTHER" id="PTHR35910">
    <property type="entry name" value="2EXR DOMAIN-CONTAINING PROTEIN"/>
    <property type="match status" value="1"/>
</dbReference>
<evidence type="ECO:0000313" key="3">
    <source>
        <dbReference type="EMBL" id="EMR67896.1"/>
    </source>
</evidence>
<dbReference type="AlphaFoldDB" id="M7TDA8"/>
<evidence type="ECO:0000259" key="2">
    <source>
        <dbReference type="Pfam" id="PF20150"/>
    </source>
</evidence>
<dbReference type="InterPro" id="IPR045518">
    <property type="entry name" value="2EXR"/>
</dbReference>
<name>M7TDA8_EUTLA</name>
<feature type="region of interest" description="Disordered" evidence="1">
    <location>
        <begin position="325"/>
        <end position="353"/>
    </location>
</feature>
<evidence type="ECO:0000256" key="1">
    <source>
        <dbReference type="SAM" id="MobiDB-lite"/>
    </source>
</evidence>
<reference evidence="4" key="1">
    <citation type="journal article" date="2013" name="Genome Announc.">
        <title>Draft genome sequence of the grapevine dieback fungus Eutypa lata UCR-EL1.</title>
        <authorList>
            <person name="Blanco-Ulate B."/>
            <person name="Rolshausen P.E."/>
            <person name="Cantu D."/>
        </authorList>
    </citation>
    <scope>NUCLEOTIDE SEQUENCE [LARGE SCALE GENOMIC DNA]</scope>
    <source>
        <strain evidence="4">UCR-EL1</strain>
    </source>
</reference>
<protein>
    <recommendedName>
        <fullName evidence="2">2EXR domain-containing protein</fullName>
    </recommendedName>
</protein>
<dbReference type="KEGG" id="ela:UCREL1_5100"/>
<organism evidence="3 4">
    <name type="scientific">Eutypa lata (strain UCR-EL1)</name>
    <name type="common">Grapevine dieback disease fungus</name>
    <name type="synonym">Eutypa armeniacae</name>
    <dbReference type="NCBI Taxonomy" id="1287681"/>
    <lineage>
        <taxon>Eukaryota</taxon>
        <taxon>Fungi</taxon>
        <taxon>Dikarya</taxon>
        <taxon>Ascomycota</taxon>
        <taxon>Pezizomycotina</taxon>
        <taxon>Sordariomycetes</taxon>
        <taxon>Xylariomycetidae</taxon>
        <taxon>Xylariales</taxon>
        <taxon>Diatrypaceae</taxon>
        <taxon>Eutypa</taxon>
    </lineage>
</organism>
<dbReference type="eggNOG" id="ENOG502RH99">
    <property type="taxonomic scope" value="Eukaryota"/>
</dbReference>
<evidence type="ECO:0000313" key="4">
    <source>
        <dbReference type="Proteomes" id="UP000012174"/>
    </source>
</evidence>
<dbReference type="Pfam" id="PF20150">
    <property type="entry name" value="2EXR"/>
    <property type="match status" value="1"/>
</dbReference>
<keyword evidence="4" id="KW-1185">Reference proteome</keyword>
<dbReference type="EMBL" id="KB706331">
    <property type="protein sequence ID" value="EMR67896.1"/>
    <property type="molecule type" value="Genomic_DNA"/>
</dbReference>
<accession>M7TDA8</accession>
<gene>
    <name evidence="3" type="ORF">UCREL1_5100</name>
</gene>
<dbReference type="OrthoDB" id="3513892at2759"/>
<sequence length="636" mass="73407">MASKDTPPPSTFPLFGSLPYELRREIYFLATPPRIVHVREDYDIANEKEWDEFRWGQHQYRPSTGTDYTWLYLFERFKREFVENPFNIELHPDLAYFAHNWLDRLAAAQRHVPIWQTTRLRQTLLSEWVGFTSSSRPRQPWPPTPETPEISLAWLAEKPEIAFELLRKTFLTSEAPIPALLHTCSESRRTLTEDGYELAFGTRSHGPRTWFHFGRDTLYLGERPFAYDQHRGYYRPHFVQEVPGVVYGELLSGGWWDVGQFLSRDLRRIQRLILGQCASRSCHLSKPIANILPLVPNLRELLLEQWGPEAFDAWVHMTQMEMAANSGDDKESTAVNGKKRKAPRPYLPKEDVCPNRRDDGRVAEPWRCFRAEEVDAVGPVYWKDPEETYDRPDHWRSPFYRRLEDSSGLSAYGPPGSLSDFVGSRNEYLGQYRYQERLVFNETMSSSSSSGASPYASPIGPSIFELSLRQIKEELPSHSSFWTSFSPEAAAAGEASVGMGVGVGEGAHWNVPEIALVHVGSESAARWYCEGRHAFWRYFVAFQRAFARDKPFRPLTLGVSGREEDAPPPPPVPYFQMKWQVKPKYWGAIFREVEVAGISSGEWSHVFEHYRELSYAKLQAWYLTHLILPEPSRDLS</sequence>
<dbReference type="HOGENOM" id="CLU_430221_0_0_1"/>
<proteinExistence type="predicted"/>